<name>A0ABT3YAL3_9HYPH</name>
<dbReference type="EMBL" id="JAOVZQ010000001">
    <property type="protein sequence ID" value="MCY0092918.1"/>
    <property type="molecule type" value="Genomic_DNA"/>
</dbReference>
<evidence type="ECO:0000313" key="2">
    <source>
        <dbReference type="EMBL" id="MCY0092918.1"/>
    </source>
</evidence>
<feature type="domain" description="PilZ" evidence="1">
    <location>
        <begin position="8"/>
        <end position="102"/>
    </location>
</feature>
<protein>
    <submittedName>
        <fullName evidence="2">PilZ domain-containing protein</fullName>
    </submittedName>
</protein>
<dbReference type="Pfam" id="PF07238">
    <property type="entry name" value="PilZ"/>
    <property type="match status" value="1"/>
</dbReference>
<accession>A0ABT3YAL3</accession>
<dbReference type="Proteomes" id="UP001081283">
    <property type="component" value="Unassembled WGS sequence"/>
</dbReference>
<reference evidence="2" key="1">
    <citation type="submission" date="2022-10" db="EMBL/GenBank/DDBJ databases">
        <title>Hoeflea sp. J2-29, isolated from marine algae.</title>
        <authorList>
            <person name="Kristyanto S."/>
            <person name="Kim J.M."/>
            <person name="Jeon C.O."/>
        </authorList>
    </citation>
    <scope>NUCLEOTIDE SEQUENCE</scope>
    <source>
        <strain evidence="2">J2-29</strain>
    </source>
</reference>
<organism evidence="2 3">
    <name type="scientific">Hoeflea ulvae</name>
    <dbReference type="NCBI Taxonomy" id="2983764"/>
    <lineage>
        <taxon>Bacteria</taxon>
        <taxon>Pseudomonadati</taxon>
        <taxon>Pseudomonadota</taxon>
        <taxon>Alphaproteobacteria</taxon>
        <taxon>Hyphomicrobiales</taxon>
        <taxon>Rhizobiaceae</taxon>
        <taxon>Hoeflea</taxon>
    </lineage>
</organism>
<evidence type="ECO:0000313" key="3">
    <source>
        <dbReference type="Proteomes" id="UP001081283"/>
    </source>
</evidence>
<evidence type="ECO:0000259" key="1">
    <source>
        <dbReference type="Pfam" id="PF07238"/>
    </source>
</evidence>
<keyword evidence="3" id="KW-1185">Reference proteome</keyword>
<sequence length="112" mass="12605">MTRLANLEQRQHQRRPANKPSTVYFLAQGVRGYASQRCRMTNISESGCHLSGLLPSQVPEFLYLVFDGVKVKFPCAVIARSDIGLHLKFLADLPTDTVEKLAQPKLRPKKPN</sequence>
<proteinExistence type="predicted"/>
<gene>
    <name evidence="2" type="ORF">OEG82_02520</name>
</gene>
<dbReference type="RefSeq" id="WP_267610900.1">
    <property type="nucleotide sequence ID" value="NZ_JAOVZQ010000001.1"/>
</dbReference>
<comment type="caution">
    <text evidence="2">The sequence shown here is derived from an EMBL/GenBank/DDBJ whole genome shotgun (WGS) entry which is preliminary data.</text>
</comment>
<dbReference type="InterPro" id="IPR009875">
    <property type="entry name" value="PilZ_domain"/>
</dbReference>